<reference evidence="11" key="1">
    <citation type="journal article" date="2019" name="Sci. Rep.">
        <title>Draft genome of Tanacetum cinerariifolium, the natural source of mosquito coil.</title>
        <authorList>
            <person name="Yamashiro T."/>
            <person name="Shiraishi A."/>
            <person name="Satake H."/>
            <person name="Nakayama K."/>
        </authorList>
    </citation>
    <scope>NUCLEOTIDE SEQUENCE</scope>
</reference>
<keyword evidence="3" id="KW-0548">Nucleotidyltransferase</keyword>
<dbReference type="PANTHER" id="PTHR24559:SF450">
    <property type="entry name" value="RNA-DIRECTED DNA POLYMERASE HOMOLOG"/>
    <property type="match status" value="1"/>
</dbReference>
<dbReference type="Pfam" id="PF13976">
    <property type="entry name" value="gag_pre-integrs"/>
    <property type="match status" value="1"/>
</dbReference>
<dbReference type="EMBL" id="BKCJ010010682">
    <property type="protein sequence ID" value="GEU92658.1"/>
    <property type="molecule type" value="Genomic_DNA"/>
</dbReference>
<comment type="caution">
    <text evidence="11">The sequence shown here is derived from an EMBL/GenBank/DDBJ whole genome shotgun (WGS) entry which is preliminary data.</text>
</comment>
<keyword evidence="6" id="KW-0378">Hydrolase</keyword>
<dbReference type="InterPro" id="IPR043502">
    <property type="entry name" value="DNA/RNA_pol_sf"/>
</dbReference>
<feature type="region of interest" description="Disordered" evidence="9">
    <location>
        <begin position="386"/>
        <end position="411"/>
    </location>
</feature>
<dbReference type="InterPro" id="IPR000477">
    <property type="entry name" value="RT_dom"/>
</dbReference>
<evidence type="ECO:0000256" key="5">
    <source>
        <dbReference type="ARBA" id="ARBA00022759"/>
    </source>
</evidence>
<evidence type="ECO:0000256" key="6">
    <source>
        <dbReference type="ARBA" id="ARBA00022801"/>
    </source>
</evidence>
<gene>
    <name evidence="11" type="ORF">Tci_064636</name>
</gene>
<evidence type="ECO:0000259" key="10">
    <source>
        <dbReference type="PROSITE" id="PS50878"/>
    </source>
</evidence>
<dbReference type="CDD" id="cd09272">
    <property type="entry name" value="RNase_HI_RT_Ty1"/>
    <property type="match status" value="1"/>
</dbReference>
<dbReference type="GO" id="GO:0008233">
    <property type="term" value="F:peptidase activity"/>
    <property type="evidence" value="ECO:0007669"/>
    <property type="project" value="UniProtKB-KW"/>
</dbReference>
<feature type="compositionally biased region" description="Polar residues" evidence="9">
    <location>
        <begin position="755"/>
        <end position="772"/>
    </location>
</feature>
<dbReference type="Gene3D" id="3.30.70.270">
    <property type="match status" value="1"/>
</dbReference>
<evidence type="ECO:0000256" key="8">
    <source>
        <dbReference type="SAM" id="Coils"/>
    </source>
</evidence>
<dbReference type="InterPro" id="IPR053134">
    <property type="entry name" value="RNA-dir_DNA_polymerase"/>
</dbReference>
<keyword evidence="1" id="KW-0645">Protease</keyword>
<dbReference type="Pfam" id="PF00078">
    <property type="entry name" value="RVT_1"/>
    <property type="match status" value="1"/>
</dbReference>
<feature type="compositionally biased region" description="Low complexity" evidence="9">
    <location>
        <begin position="433"/>
        <end position="444"/>
    </location>
</feature>
<dbReference type="SUPFAM" id="SSF56672">
    <property type="entry name" value="DNA/RNA polymerases"/>
    <property type="match status" value="1"/>
</dbReference>
<dbReference type="InterPro" id="IPR006912">
    <property type="entry name" value="Harbinger_derived_prot"/>
</dbReference>
<keyword evidence="4" id="KW-0540">Nuclease</keyword>
<feature type="compositionally biased region" description="Polar residues" evidence="9">
    <location>
        <begin position="447"/>
        <end position="456"/>
    </location>
</feature>
<dbReference type="CDD" id="cd01647">
    <property type="entry name" value="RT_LTR"/>
    <property type="match status" value="1"/>
</dbReference>
<keyword evidence="8" id="KW-0175">Coiled coil</keyword>
<protein>
    <submittedName>
        <fullName evidence="11">RNA-directed DNA polymerase homolog</fullName>
    </submittedName>
</protein>
<evidence type="ECO:0000256" key="7">
    <source>
        <dbReference type="ARBA" id="ARBA00022918"/>
    </source>
</evidence>
<dbReference type="PROSITE" id="PS50878">
    <property type="entry name" value="RT_POL"/>
    <property type="match status" value="1"/>
</dbReference>
<feature type="coiled-coil region" evidence="8">
    <location>
        <begin position="648"/>
        <end position="682"/>
    </location>
</feature>
<dbReference type="GO" id="GO:0003964">
    <property type="term" value="F:RNA-directed DNA polymerase activity"/>
    <property type="evidence" value="ECO:0007669"/>
    <property type="project" value="UniProtKB-KW"/>
</dbReference>
<organism evidence="11">
    <name type="scientific">Tanacetum cinerariifolium</name>
    <name type="common">Dalmatian daisy</name>
    <name type="synonym">Chrysanthemum cinerariifolium</name>
    <dbReference type="NCBI Taxonomy" id="118510"/>
    <lineage>
        <taxon>Eukaryota</taxon>
        <taxon>Viridiplantae</taxon>
        <taxon>Streptophyta</taxon>
        <taxon>Embryophyta</taxon>
        <taxon>Tracheophyta</taxon>
        <taxon>Spermatophyta</taxon>
        <taxon>Magnoliopsida</taxon>
        <taxon>eudicotyledons</taxon>
        <taxon>Gunneridae</taxon>
        <taxon>Pentapetalae</taxon>
        <taxon>asterids</taxon>
        <taxon>campanulids</taxon>
        <taxon>Asterales</taxon>
        <taxon>Asteraceae</taxon>
        <taxon>Asteroideae</taxon>
        <taxon>Anthemideae</taxon>
        <taxon>Anthemidinae</taxon>
        <taxon>Tanacetum</taxon>
    </lineage>
</organism>
<dbReference type="InterPro" id="IPR025724">
    <property type="entry name" value="GAG-pre-integrase_dom"/>
</dbReference>
<keyword evidence="2" id="KW-0808">Transferase</keyword>
<dbReference type="Gene3D" id="3.10.10.10">
    <property type="entry name" value="HIV Type 1 Reverse Transcriptase, subunit A, domain 1"/>
    <property type="match status" value="1"/>
</dbReference>
<evidence type="ECO:0000313" key="11">
    <source>
        <dbReference type="EMBL" id="GEU92658.1"/>
    </source>
</evidence>
<sequence length="1603" mass="183795">MDRYGAHDCLVAAYFFAHPRYNETTFYERFRMSRTLFTRIVREVIDASQFFQQRDDCTGHLGISPLMKCTFTIRKMTYGSVPDSLDEYLQMGATTARKCLENVLRQSPIFNDLKSGRASNVSFVANNVPYKREYYLMTGYIRNGPFLLNQLKIRKWKLIKYPTRVLSQSRLSDVIWPPKVTFGRLLPHARGLGFKPRRGGFPSGAKKEWGLSPKAKVRVLHTAQLDVTNLIMEFGYKNTTVLVRGSAQAVISQMHNNIMAAGSMDRPSMLATGRYQQWRSRFLRYIDTRPNGDALRKCILNGPYIPTTVVVQAVAATDDSLAVPEHTTVETPMNMSSENKAHFESEKEAIHLILIGIGDEIYSTVDACRTAQEMWEAIERLQQGKEIVKPITPSSESVSEEDSDPEQAQRDKNMQKNLALIAKYFKMIYKPTNNNLRTSSNSRNKNMDTTSRYKNENQSGQFRNQRTMNVAEAKENECRKPKRVKDSAYHKEKMLMCKQAEKGVPLLAEQYDWLADTDVEIDEQELEAHYSYMAKIQEVATADSCVDSEPLEQVQNDIGYNVFANDLQHYEQSESISNTCIVETDDRNVIPDSPDMIVDNAWVKHTKDQFHAPTAHDMDILIKTCLMPLALKTQNDSFIFVHELKQEMHADLKYVESLEKEIDELESDKAEFSNMYDMILQEYLKAQLQDKNIVISEFKKLIDKCKGKSVETKFNKPSVVRQPNTQRIPKPSVLGKPAPFSDSLERKYFSKTKSVPKTNASEGVNHKTNVSRPQHRSNQMKDKVVPNNSQVKLKKTQVEDHPRISNISNNIKSVTACNDSLNSKTLNVNAVCVTCGKCLVDSDHFVCVAKMLNDVNARTKKPNVVHISIRKPKGHANKSVATPHKKKVASKSTTQKPKSYYRILYGDLVQGNTTINRVYYVEGLNHNLFLVGQFCDADLEVAFQKSTCFVRDLQGNDLLTASPTQAWLWHRRLSHLNFDYINLLSKKDVVIGLSKLKYVKDQLCSSCEMSKEKRSSFKSKVVPSSKGRLNFLYMDLCGPIRVASINGKKYILRTRLIVESIHIRFYEIKEMSETSVANDTSCLVPQRQKASDYDNSDPAIQVSTSLLLPPTILINKTHNLQRIFNLHQNHPLLHMFMLRKTTIIKQKKNTYKTMNLPILSAHQYKKLLSLPHTTLEAMADYAWIEAMQEELHQFYKLQVWELVDKPFGKSVIRLKWLWKNKKDEDQPVIRNKARLVAKGYAQEEGIDFEESFAPVARLEAVRIFIAYDAHKFFPFYQMDVKTAFLNGPLKEEVYVAQPNGFINLYHPEKVYRLRKSLYGLKQALNVWYDEFLKFLTSKGFTKDVDHAGCIDTHKSTSVGIQFLCDKLLSWMSKKQDCTAMSSAEAEYVELSASCAQDAIESMVKELLEARVIRPSHCPFSSPTVMVKKKDGSWRTYVDYRQLNKYTVKVKSLIPMIEELIDELQGSTVFSKLDLRSGYHQIRMKESNIYKTAFRTHDGHFEFLVMLFGLTNAPSTFQSLMNAIFKPNLRKFTLVFIDDILVYNKNEREHVQHLETIPQVMKENTLFAKRSKCSFAVPKTKYLGHVIFVDGVATKPSKLQAMKD</sequence>
<feature type="domain" description="Reverse transcriptase" evidence="10">
    <location>
        <begin position="1407"/>
        <end position="1586"/>
    </location>
</feature>
<keyword evidence="7 11" id="KW-0695">RNA-directed DNA polymerase</keyword>
<name>A0A6L2P2B9_TANCI</name>
<evidence type="ECO:0000256" key="4">
    <source>
        <dbReference type="ARBA" id="ARBA00022722"/>
    </source>
</evidence>
<dbReference type="Pfam" id="PF04827">
    <property type="entry name" value="Plant_tran"/>
    <property type="match status" value="1"/>
</dbReference>
<dbReference type="FunFam" id="3.10.10.10:FF:000007">
    <property type="entry name" value="Retrovirus-related Pol polyprotein from transposon 17.6-like Protein"/>
    <property type="match status" value="1"/>
</dbReference>
<evidence type="ECO:0000256" key="3">
    <source>
        <dbReference type="ARBA" id="ARBA00022695"/>
    </source>
</evidence>
<evidence type="ECO:0000256" key="2">
    <source>
        <dbReference type="ARBA" id="ARBA00022679"/>
    </source>
</evidence>
<keyword evidence="5" id="KW-0255">Endonuclease</keyword>
<accession>A0A6L2P2B9</accession>
<dbReference type="InterPro" id="IPR043128">
    <property type="entry name" value="Rev_trsase/Diguanyl_cyclase"/>
</dbReference>
<evidence type="ECO:0000256" key="1">
    <source>
        <dbReference type="ARBA" id="ARBA00022670"/>
    </source>
</evidence>
<dbReference type="InterPro" id="IPR013103">
    <property type="entry name" value="RVT_2"/>
</dbReference>
<dbReference type="Pfam" id="PF07727">
    <property type="entry name" value="RVT_2"/>
    <property type="match status" value="1"/>
</dbReference>
<proteinExistence type="predicted"/>
<feature type="region of interest" description="Disordered" evidence="9">
    <location>
        <begin position="433"/>
        <end position="456"/>
    </location>
</feature>
<dbReference type="GO" id="GO:0004519">
    <property type="term" value="F:endonuclease activity"/>
    <property type="evidence" value="ECO:0007669"/>
    <property type="project" value="UniProtKB-KW"/>
</dbReference>
<feature type="region of interest" description="Disordered" evidence="9">
    <location>
        <begin position="755"/>
        <end position="782"/>
    </location>
</feature>
<evidence type="ECO:0000256" key="9">
    <source>
        <dbReference type="SAM" id="MobiDB-lite"/>
    </source>
</evidence>
<dbReference type="GO" id="GO:0006508">
    <property type="term" value="P:proteolysis"/>
    <property type="evidence" value="ECO:0007669"/>
    <property type="project" value="UniProtKB-KW"/>
</dbReference>
<dbReference type="PANTHER" id="PTHR24559">
    <property type="entry name" value="TRANSPOSON TY3-I GAG-POL POLYPROTEIN"/>
    <property type="match status" value="1"/>
</dbReference>